<accession>A0A3N4IV50</accession>
<feature type="region of interest" description="Disordered" evidence="1">
    <location>
        <begin position="1"/>
        <end position="48"/>
    </location>
</feature>
<sequence>MAAKKKTGSSARSARRRALKADQKSKTLEEQVDNLQLSESDSTASEENSTASVNLSALSFDPFLNSDLISRSEDIAFEILSYLSDVEKIKLSRVSKSWFYRIRSYVSLHTRVAYDTYPNILPGPTPDWVKFKNAVKLSHLEPSPTPSDCLRTENMDVRFVTTKKYIAWIDGGLFSTGLLQPSDAPGRPKITSLCSHNIANLLNVDVPYTGEVLEIDERSGIALVAVNFTVWQEASGMLSYKGEREPLTIIAGFFGFSIPDQSIVWVTNRNGKTASLKKPPKKEDSSDWSFHGRSNTSASYLSFKDGLFVTASKDPAQRKFQLWELDIASGKQKCLVSDMFSAHFFVYTKSKYARYEPKFKELRRNEIANFRRHYKADQIDVRRLPFISNNGKRDYVAVCYSFDFTGRDLNPTREFEPAEKEMMKNAQHGQLSEMPFNIYTRLNTSPVFDIATLTSNFNNPIICNGLAPEPPTDHRDMTLEQAQAMLFPLTFGQHNRARFMESSRTVVLIFDTTTGDVVCGEQLPAYTRLDAPNIMHKMRRENDEILDILYGLHPQQCRFPTGIQMYVRDLGTSSLDPTKPQSIKIDIVQYSTTQRIIRDRNFPLHSPFTLPESWSFTLHCNAPGESVESGPEFTTSNKISCVYKICQSQTYHLMSYHPTHLPLKLSRFIINPMYQVGVYNSRPPTDDDFLSDHYYNNAPHSDVDDDDDEETELLPNQPPSAPYTRPAYIPTPDDIPKGADVLAEIIHFKEDVRLRIPAKDEEEFERRWMNVSERKPVYMPKTEGEKRMRAGWKTKWSPDGRRCEITEPLEIGENGIKFGAYLCTSKRCSTAKLARSQDSEPALPLLPLYYTPPSIGAPILRLPNELLLHIIELLIGPQPRTLDPNPPTSSDDWPWWKGKKPREKKETLLWPLHATHPRFTNLTRHYIFSSISIHADIYFLSAEEHLKKLPTSAVQCVRHITFVGVTAKQKVNWHRRYQNVLAQFFRCLHSWQSQGLLNEKCKLEVEIIMAVSPRSNRVRFRQGKRGDIWNWEPHVYYACLPDADLYYEVPKCPSTTFDEVAAHLPGVELEFIFFTLDETLLNEDGDFPRIRRLVETSERIGIWRNGRIQRDGSWLSTRWVETPKWFFEHSHHAWRVQGLYNIVLGRIGPDR</sequence>
<reference evidence="3 4" key="1">
    <citation type="journal article" date="2018" name="Nat. Ecol. Evol.">
        <title>Pezizomycetes genomes reveal the molecular basis of ectomycorrhizal truffle lifestyle.</title>
        <authorList>
            <person name="Murat C."/>
            <person name="Payen T."/>
            <person name="Noel B."/>
            <person name="Kuo A."/>
            <person name="Morin E."/>
            <person name="Chen J."/>
            <person name="Kohler A."/>
            <person name="Krizsan K."/>
            <person name="Balestrini R."/>
            <person name="Da Silva C."/>
            <person name="Montanini B."/>
            <person name="Hainaut M."/>
            <person name="Levati E."/>
            <person name="Barry K.W."/>
            <person name="Belfiori B."/>
            <person name="Cichocki N."/>
            <person name="Clum A."/>
            <person name="Dockter R.B."/>
            <person name="Fauchery L."/>
            <person name="Guy J."/>
            <person name="Iotti M."/>
            <person name="Le Tacon F."/>
            <person name="Lindquist E.A."/>
            <person name="Lipzen A."/>
            <person name="Malagnac F."/>
            <person name="Mello A."/>
            <person name="Molinier V."/>
            <person name="Miyauchi S."/>
            <person name="Poulain J."/>
            <person name="Riccioni C."/>
            <person name="Rubini A."/>
            <person name="Sitrit Y."/>
            <person name="Splivallo R."/>
            <person name="Traeger S."/>
            <person name="Wang M."/>
            <person name="Zifcakova L."/>
            <person name="Wipf D."/>
            <person name="Zambonelli A."/>
            <person name="Paolocci F."/>
            <person name="Nowrousian M."/>
            <person name="Ottonello S."/>
            <person name="Baldrian P."/>
            <person name="Spatafora J.W."/>
            <person name="Henrissat B."/>
            <person name="Nagy L.G."/>
            <person name="Aury J.M."/>
            <person name="Wincker P."/>
            <person name="Grigoriev I.V."/>
            <person name="Bonfante P."/>
            <person name="Martin F.M."/>
        </authorList>
    </citation>
    <scope>NUCLEOTIDE SEQUENCE [LARGE SCALE GENOMIC DNA]</scope>
    <source>
        <strain evidence="3 4">RN42</strain>
    </source>
</reference>
<dbReference type="Pfam" id="PF00646">
    <property type="entry name" value="F-box"/>
    <property type="match status" value="1"/>
</dbReference>
<dbReference type="CDD" id="cd09917">
    <property type="entry name" value="F-box_SF"/>
    <property type="match status" value="1"/>
</dbReference>
<dbReference type="AlphaFoldDB" id="A0A3N4IV50"/>
<feature type="region of interest" description="Disordered" evidence="1">
    <location>
        <begin position="689"/>
        <end position="726"/>
    </location>
</feature>
<dbReference type="SUPFAM" id="SSF81383">
    <property type="entry name" value="F-box domain"/>
    <property type="match status" value="1"/>
</dbReference>
<dbReference type="InterPro" id="IPR036047">
    <property type="entry name" value="F-box-like_dom_sf"/>
</dbReference>
<dbReference type="EMBL" id="ML119645">
    <property type="protein sequence ID" value="RPA88100.1"/>
    <property type="molecule type" value="Genomic_DNA"/>
</dbReference>
<evidence type="ECO:0000313" key="4">
    <source>
        <dbReference type="Proteomes" id="UP000275078"/>
    </source>
</evidence>
<feature type="compositionally biased region" description="Polar residues" evidence="1">
    <location>
        <begin position="33"/>
        <end position="48"/>
    </location>
</feature>
<dbReference type="InterPro" id="IPR001810">
    <property type="entry name" value="F-box_dom"/>
</dbReference>
<feature type="domain" description="F-box" evidence="2">
    <location>
        <begin position="73"/>
        <end position="104"/>
    </location>
</feature>
<evidence type="ECO:0000256" key="1">
    <source>
        <dbReference type="SAM" id="MobiDB-lite"/>
    </source>
</evidence>
<gene>
    <name evidence="3" type="ORF">BJ508DRAFT_356860</name>
</gene>
<feature type="compositionally biased region" description="Acidic residues" evidence="1">
    <location>
        <begin position="703"/>
        <end position="712"/>
    </location>
</feature>
<evidence type="ECO:0000259" key="2">
    <source>
        <dbReference type="Pfam" id="PF00646"/>
    </source>
</evidence>
<dbReference type="Proteomes" id="UP000275078">
    <property type="component" value="Unassembled WGS sequence"/>
</dbReference>
<organism evidence="3 4">
    <name type="scientific">Ascobolus immersus RN42</name>
    <dbReference type="NCBI Taxonomy" id="1160509"/>
    <lineage>
        <taxon>Eukaryota</taxon>
        <taxon>Fungi</taxon>
        <taxon>Dikarya</taxon>
        <taxon>Ascomycota</taxon>
        <taxon>Pezizomycotina</taxon>
        <taxon>Pezizomycetes</taxon>
        <taxon>Pezizales</taxon>
        <taxon>Ascobolaceae</taxon>
        <taxon>Ascobolus</taxon>
    </lineage>
</organism>
<feature type="compositionally biased region" description="Basic residues" evidence="1">
    <location>
        <begin position="1"/>
        <end position="18"/>
    </location>
</feature>
<proteinExistence type="predicted"/>
<name>A0A3N4IV50_ASCIM</name>
<protein>
    <recommendedName>
        <fullName evidence="2">F-box domain-containing protein</fullName>
    </recommendedName>
</protein>
<feature type="compositionally biased region" description="Basic and acidic residues" evidence="1">
    <location>
        <begin position="19"/>
        <end position="29"/>
    </location>
</feature>
<keyword evidence="4" id="KW-1185">Reference proteome</keyword>
<evidence type="ECO:0000313" key="3">
    <source>
        <dbReference type="EMBL" id="RPA88100.1"/>
    </source>
</evidence>